<keyword evidence="3" id="KW-1185">Reference proteome</keyword>
<dbReference type="Proteomes" id="UP000823561">
    <property type="component" value="Chromosome 14"/>
</dbReference>
<dbReference type="AlphaFoldDB" id="A0AAV6GCT0"/>
<evidence type="ECO:0000256" key="1">
    <source>
        <dbReference type="SAM" id="Phobius"/>
    </source>
</evidence>
<accession>A0AAV6GCT0</accession>
<gene>
    <name evidence="2" type="ORF">AALO_G00194130</name>
</gene>
<evidence type="ECO:0000313" key="3">
    <source>
        <dbReference type="Proteomes" id="UP000823561"/>
    </source>
</evidence>
<dbReference type="EMBL" id="JADWDJ010000014">
    <property type="protein sequence ID" value="KAG5270566.1"/>
    <property type="molecule type" value="Genomic_DNA"/>
</dbReference>
<keyword evidence="1" id="KW-0472">Membrane</keyword>
<feature type="non-terminal residue" evidence="2">
    <location>
        <position position="1"/>
    </location>
</feature>
<proteinExistence type="predicted"/>
<protein>
    <recommendedName>
        <fullName evidence="4">Succinate dehydrogenase subunit 4</fullName>
    </recommendedName>
</protein>
<organism evidence="2 3">
    <name type="scientific">Alosa alosa</name>
    <name type="common">allis shad</name>
    <dbReference type="NCBI Taxonomy" id="278164"/>
    <lineage>
        <taxon>Eukaryota</taxon>
        <taxon>Metazoa</taxon>
        <taxon>Chordata</taxon>
        <taxon>Craniata</taxon>
        <taxon>Vertebrata</taxon>
        <taxon>Euteleostomi</taxon>
        <taxon>Actinopterygii</taxon>
        <taxon>Neopterygii</taxon>
        <taxon>Teleostei</taxon>
        <taxon>Clupei</taxon>
        <taxon>Clupeiformes</taxon>
        <taxon>Clupeoidei</taxon>
        <taxon>Clupeidae</taxon>
        <taxon>Alosa</taxon>
    </lineage>
</organism>
<feature type="transmembrane region" description="Helical" evidence="1">
    <location>
        <begin position="44"/>
        <end position="62"/>
    </location>
</feature>
<keyword evidence="1" id="KW-0812">Transmembrane</keyword>
<name>A0AAV6GCT0_9TELE</name>
<keyword evidence="1" id="KW-1133">Transmembrane helix</keyword>
<comment type="caution">
    <text evidence="2">The sequence shown here is derived from an EMBL/GenBank/DDBJ whole genome shotgun (WGS) entry which is preliminary data.</text>
</comment>
<evidence type="ECO:0000313" key="2">
    <source>
        <dbReference type="EMBL" id="KAG5270566.1"/>
    </source>
</evidence>
<sequence length="88" mass="10534">CDVIQLHLYFARGKLTFIIVLYIYINSTQIVPTMNVLHRIRYPLYINIKNMYFLALVSFVPLSRRTHVVDLLLVRFMFLWKLLGPTFK</sequence>
<reference evidence="2" key="1">
    <citation type="submission" date="2020-10" db="EMBL/GenBank/DDBJ databases">
        <title>Chromosome-scale genome assembly of the Allis shad, Alosa alosa.</title>
        <authorList>
            <person name="Margot Z."/>
            <person name="Christophe K."/>
            <person name="Cabau C."/>
            <person name="Louis A."/>
            <person name="Berthelot C."/>
            <person name="Parey E."/>
            <person name="Roest Crollius H."/>
            <person name="Montfort J."/>
            <person name="Robinson-Rechavi M."/>
            <person name="Bucao C."/>
            <person name="Bouchez O."/>
            <person name="Gislard M."/>
            <person name="Lluch J."/>
            <person name="Milhes M."/>
            <person name="Lampietro C."/>
            <person name="Lopez Roques C."/>
            <person name="Donnadieu C."/>
            <person name="Braasch I."/>
            <person name="Desvignes T."/>
            <person name="Postlethwait J."/>
            <person name="Bobe J."/>
            <person name="Guiguen Y."/>
        </authorList>
    </citation>
    <scope>NUCLEOTIDE SEQUENCE</scope>
    <source>
        <strain evidence="2">M-15738</strain>
        <tissue evidence="2">Blood</tissue>
    </source>
</reference>
<evidence type="ECO:0008006" key="4">
    <source>
        <dbReference type="Google" id="ProtNLM"/>
    </source>
</evidence>